<proteinExistence type="predicted"/>
<dbReference type="InterPro" id="IPR000120">
    <property type="entry name" value="Amidase"/>
</dbReference>
<comment type="caution">
    <text evidence="2">The sequence shown here is derived from an EMBL/GenBank/DDBJ whole genome shotgun (WGS) entry which is preliminary data.</text>
</comment>
<feature type="domain" description="Amidase" evidence="1">
    <location>
        <begin position="221"/>
        <end position="552"/>
    </location>
</feature>
<dbReference type="Proteomes" id="UP001562354">
    <property type="component" value="Unassembled WGS sequence"/>
</dbReference>
<dbReference type="EMBL" id="JBFMKM010000012">
    <property type="protein sequence ID" value="KAL1301979.1"/>
    <property type="molecule type" value="Genomic_DNA"/>
</dbReference>
<feature type="domain" description="Amidase" evidence="1">
    <location>
        <begin position="98"/>
        <end position="202"/>
    </location>
</feature>
<evidence type="ECO:0000313" key="2">
    <source>
        <dbReference type="EMBL" id="KAL1301979.1"/>
    </source>
</evidence>
<dbReference type="InterPro" id="IPR036928">
    <property type="entry name" value="AS_sf"/>
</dbReference>
<dbReference type="Gene3D" id="3.90.1300.10">
    <property type="entry name" value="Amidase signature (AS) domain"/>
    <property type="match status" value="1"/>
</dbReference>
<dbReference type="SUPFAM" id="SSF75304">
    <property type="entry name" value="Amidase signature (AS) enzymes"/>
    <property type="match status" value="1"/>
</dbReference>
<sequence length="574" mass="60732">MSVVSLNTGQSTVTIETIHGIGSKLNVTIPETDAEDYRILLNGLDATRKQIADLPEYIDPRLAPDAGTIPRTWWKAEHNALGGWSHRCDVTHPSPTHERLKGRTLAFKDNVSVAGLPITGGTFPELLNGKPEYPISKIDAVVVSRVLQSGGTVYGTATCEHFSMSPISFTSANGTVHNPWLKGYTTGGSSSGSACLVAINQVKAWRKRHGLSSIDDELGEGVDMAVGGDQGGSIRLPAAFTGIYGLKPTHGLVAYSGILSLHPMIDHAGPMASSLTDLTTLLGVLAGYDGLDPRMTPETPLRSNVPDYTKDLSTWIAAKQASGEWTTTAAGKGLRIGVLKEAFAMPGLTEVVRATVYDAIERFRSAGAAVTEVSIPLHSAGPSIWTIATRCGIGTYGLQNQPQALLNYPMPDISPPPLSDASLATLTKHNPAVSNMLINGEFLASHPQGGPALTAKAMTHVSQLRAAYDEALKDVDVLVTPLTPRVAMKHPELDMSVREKMTPAIGLSLNTCPFNCTGHPGLSMPIGWGDAEDGEGKLPIAMQLVGRRFGEAGIFNAAAAWEVGGLGLDSWNGK</sequence>
<dbReference type="PANTHER" id="PTHR11895">
    <property type="entry name" value="TRANSAMIDASE"/>
    <property type="match status" value="1"/>
</dbReference>
<gene>
    <name evidence="2" type="ORF">AAFC00_002433</name>
</gene>
<reference evidence="2 3" key="1">
    <citation type="submission" date="2024-07" db="EMBL/GenBank/DDBJ databases">
        <title>Draft sequence of the Neodothiora populina.</title>
        <authorList>
            <person name="Drown D.D."/>
            <person name="Schuette U.S."/>
            <person name="Buechlein A.B."/>
            <person name="Rusch D.R."/>
            <person name="Winton L.W."/>
            <person name="Adams G.A."/>
        </authorList>
    </citation>
    <scope>NUCLEOTIDE SEQUENCE [LARGE SCALE GENOMIC DNA]</scope>
    <source>
        <strain evidence="2 3">CPC 39397</strain>
    </source>
</reference>
<dbReference type="InterPro" id="IPR023631">
    <property type="entry name" value="Amidase_dom"/>
</dbReference>
<dbReference type="PANTHER" id="PTHR11895:SF171">
    <property type="entry name" value="AMIDASE DOMAIN-CONTAINING PROTEIN"/>
    <property type="match status" value="1"/>
</dbReference>
<name>A0ABR3P719_9PEZI</name>
<organism evidence="2 3">
    <name type="scientific">Neodothiora populina</name>
    <dbReference type="NCBI Taxonomy" id="2781224"/>
    <lineage>
        <taxon>Eukaryota</taxon>
        <taxon>Fungi</taxon>
        <taxon>Dikarya</taxon>
        <taxon>Ascomycota</taxon>
        <taxon>Pezizomycotina</taxon>
        <taxon>Dothideomycetes</taxon>
        <taxon>Dothideomycetidae</taxon>
        <taxon>Dothideales</taxon>
        <taxon>Dothioraceae</taxon>
        <taxon>Neodothiora</taxon>
    </lineage>
</organism>
<keyword evidence="3" id="KW-1185">Reference proteome</keyword>
<evidence type="ECO:0000313" key="3">
    <source>
        <dbReference type="Proteomes" id="UP001562354"/>
    </source>
</evidence>
<evidence type="ECO:0000259" key="1">
    <source>
        <dbReference type="Pfam" id="PF01425"/>
    </source>
</evidence>
<dbReference type="GeneID" id="95976135"/>
<accession>A0ABR3P719</accession>
<dbReference type="Pfam" id="PF01425">
    <property type="entry name" value="Amidase"/>
    <property type="match status" value="2"/>
</dbReference>
<protein>
    <recommendedName>
        <fullName evidence="1">Amidase domain-containing protein</fullName>
    </recommendedName>
</protein>
<dbReference type="RefSeq" id="XP_069198255.1">
    <property type="nucleotide sequence ID" value="XM_069341745.1"/>
</dbReference>